<dbReference type="STRING" id="81824.A9V1W4"/>
<dbReference type="eggNOG" id="KOG0583">
    <property type="taxonomic scope" value="Eukaryota"/>
</dbReference>
<evidence type="ECO:0000256" key="1">
    <source>
        <dbReference type="ARBA" id="ARBA00022527"/>
    </source>
</evidence>
<organism evidence="10 11">
    <name type="scientific">Monosiga brevicollis</name>
    <name type="common">Choanoflagellate</name>
    <dbReference type="NCBI Taxonomy" id="81824"/>
    <lineage>
        <taxon>Eukaryota</taxon>
        <taxon>Choanoflagellata</taxon>
        <taxon>Craspedida</taxon>
        <taxon>Salpingoecidae</taxon>
        <taxon>Monosiga</taxon>
    </lineage>
</organism>
<dbReference type="GO" id="GO:0004715">
    <property type="term" value="F:non-membrane spanning protein tyrosine kinase activity"/>
    <property type="evidence" value="ECO:0000318"/>
    <property type="project" value="GO_Central"/>
</dbReference>
<dbReference type="FunFam" id="1.10.510.10:FF:001789">
    <property type="entry name" value="Predicted protein"/>
    <property type="match status" value="1"/>
</dbReference>
<evidence type="ECO:0000256" key="5">
    <source>
        <dbReference type="ARBA" id="ARBA00022840"/>
    </source>
</evidence>
<dbReference type="InterPro" id="IPR011009">
    <property type="entry name" value="Kinase-like_dom_sf"/>
</dbReference>
<feature type="compositionally biased region" description="Polar residues" evidence="8">
    <location>
        <begin position="345"/>
        <end position="354"/>
    </location>
</feature>
<dbReference type="GO" id="GO:0005524">
    <property type="term" value="F:ATP binding"/>
    <property type="evidence" value="ECO:0007669"/>
    <property type="project" value="UniProtKB-UniRule"/>
</dbReference>
<feature type="region of interest" description="Disordered" evidence="8">
    <location>
        <begin position="408"/>
        <end position="474"/>
    </location>
</feature>
<feature type="domain" description="Protein kinase" evidence="9">
    <location>
        <begin position="13"/>
        <end position="265"/>
    </location>
</feature>
<evidence type="ECO:0000256" key="8">
    <source>
        <dbReference type="SAM" id="MobiDB-lite"/>
    </source>
</evidence>
<evidence type="ECO:0000313" key="10">
    <source>
        <dbReference type="EMBL" id="EDQ88514.1"/>
    </source>
</evidence>
<dbReference type="SMART" id="SM00220">
    <property type="entry name" value="S_TKc"/>
    <property type="match status" value="1"/>
</dbReference>
<evidence type="ECO:0000256" key="7">
    <source>
        <dbReference type="RuleBase" id="RU000304"/>
    </source>
</evidence>
<feature type="compositionally biased region" description="Basic and acidic residues" evidence="8">
    <location>
        <begin position="426"/>
        <end position="458"/>
    </location>
</feature>
<evidence type="ECO:0000256" key="3">
    <source>
        <dbReference type="ARBA" id="ARBA00022741"/>
    </source>
</evidence>
<sequence length="474" mass="51875">MAQSSGVLLHNRYWLCEVLGLGATALVRKALDMNCSTVVALKFFHRGCEHSYARELAALQELTDAPHVARLLDHFSTSSGQYVLVLTFMPGGSLYDRIRPSTTALITMADIRRWLHQLCLAALQFEQRQLVHGDIKPENCLIDEQGNLVLHDLGTTVARHSQCAAETPGTHLYLAPEALACSHNNSAQDAWAIGLVLYASLFADLPWPRADNGCPSFYNYRMTGRLPLSDAQMTMMSPALRPVLWHLLAPDPEQRMSLQAAAAFFAADCNWFAPTSLSGVMVAMQPSRRVLVQQSDDAPQERHASLGTHATRASSIASPPDSPALTMEPRHPALARVQALSAQRSASTLSSTAQPIPGLPVWSWSDAPPDKASHNTLNGSEPVERIKPPPQTDAQPLLKRTVSSLSCAHSTSPQEVHLGCEPTPELDLKQEPEQPLKHLLEPQSEPKPKFKLEAEPEPHSATWSALRKLSGDPE</sequence>
<dbReference type="InParanoid" id="A9V1W4"/>
<dbReference type="FunCoup" id="A9V1W4">
    <property type="interactions" value="139"/>
</dbReference>
<keyword evidence="2" id="KW-0808">Transferase</keyword>
<gene>
    <name evidence="10" type="ORF">MONBRDRAFT_9035</name>
</gene>
<comment type="similarity">
    <text evidence="7">Belongs to the protein kinase superfamily.</text>
</comment>
<dbReference type="KEGG" id="mbr:MONBRDRAFT_9035"/>
<dbReference type="InterPro" id="IPR017441">
    <property type="entry name" value="Protein_kinase_ATP_BS"/>
</dbReference>
<evidence type="ECO:0000256" key="2">
    <source>
        <dbReference type="ARBA" id="ARBA00022679"/>
    </source>
</evidence>
<dbReference type="Gene3D" id="1.10.510.10">
    <property type="entry name" value="Transferase(Phosphotransferase) domain 1"/>
    <property type="match status" value="1"/>
</dbReference>
<evidence type="ECO:0000256" key="6">
    <source>
        <dbReference type="PROSITE-ProRule" id="PRU10141"/>
    </source>
</evidence>
<dbReference type="PROSITE" id="PS50011">
    <property type="entry name" value="PROTEIN_KINASE_DOM"/>
    <property type="match status" value="1"/>
</dbReference>
<dbReference type="InterPro" id="IPR000719">
    <property type="entry name" value="Prot_kinase_dom"/>
</dbReference>
<accession>A9V1W4</accession>
<feature type="binding site" evidence="6">
    <location>
        <position position="42"/>
    </location>
    <ligand>
        <name>ATP</name>
        <dbReference type="ChEBI" id="CHEBI:30616"/>
    </ligand>
</feature>
<keyword evidence="1 7" id="KW-0723">Serine/threonine-protein kinase</keyword>
<keyword evidence="3 6" id="KW-0547">Nucleotide-binding</keyword>
<dbReference type="RefSeq" id="XP_001746618.1">
    <property type="nucleotide sequence ID" value="XM_001746566.1"/>
</dbReference>
<dbReference type="InterPro" id="IPR008271">
    <property type="entry name" value="Ser/Thr_kinase_AS"/>
</dbReference>
<dbReference type="PANTHER" id="PTHR43895">
    <property type="entry name" value="CALCIUM/CALMODULIN-DEPENDENT PROTEIN KINASE KINASE-RELATED"/>
    <property type="match status" value="1"/>
</dbReference>
<dbReference type="Proteomes" id="UP000001357">
    <property type="component" value="Unassembled WGS sequence"/>
</dbReference>
<keyword evidence="4" id="KW-0418">Kinase</keyword>
<name>A9V1W4_MONBE</name>
<feature type="region of interest" description="Disordered" evidence="8">
    <location>
        <begin position="345"/>
        <end position="394"/>
    </location>
</feature>
<evidence type="ECO:0000256" key="4">
    <source>
        <dbReference type="ARBA" id="ARBA00022777"/>
    </source>
</evidence>
<feature type="region of interest" description="Disordered" evidence="8">
    <location>
        <begin position="292"/>
        <end position="327"/>
    </location>
</feature>
<dbReference type="AlphaFoldDB" id="A9V1W4"/>
<evidence type="ECO:0000259" key="9">
    <source>
        <dbReference type="PROSITE" id="PS50011"/>
    </source>
</evidence>
<dbReference type="GO" id="GO:0004674">
    <property type="term" value="F:protein serine/threonine kinase activity"/>
    <property type="evidence" value="ECO:0000318"/>
    <property type="project" value="GO_Central"/>
</dbReference>
<dbReference type="SUPFAM" id="SSF56112">
    <property type="entry name" value="Protein kinase-like (PK-like)"/>
    <property type="match status" value="1"/>
</dbReference>
<reference evidence="10 11" key="1">
    <citation type="journal article" date="2008" name="Nature">
        <title>The genome of the choanoflagellate Monosiga brevicollis and the origin of metazoans.</title>
        <authorList>
            <consortium name="JGI Sequencing"/>
            <person name="King N."/>
            <person name="Westbrook M.J."/>
            <person name="Young S.L."/>
            <person name="Kuo A."/>
            <person name="Abedin M."/>
            <person name="Chapman J."/>
            <person name="Fairclough S."/>
            <person name="Hellsten U."/>
            <person name="Isogai Y."/>
            <person name="Letunic I."/>
            <person name="Marr M."/>
            <person name="Pincus D."/>
            <person name="Putnam N."/>
            <person name="Rokas A."/>
            <person name="Wright K.J."/>
            <person name="Zuzow R."/>
            <person name="Dirks W."/>
            <person name="Good M."/>
            <person name="Goodstein D."/>
            <person name="Lemons D."/>
            <person name="Li W."/>
            <person name="Lyons J.B."/>
            <person name="Morris A."/>
            <person name="Nichols S."/>
            <person name="Richter D.J."/>
            <person name="Salamov A."/>
            <person name="Bork P."/>
            <person name="Lim W.A."/>
            <person name="Manning G."/>
            <person name="Miller W.T."/>
            <person name="McGinnis W."/>
            <person name="Shapiro H."/>
            <person name="Tjian R."/>
            <person name="Grigoriev I.V."/>
            <person name="Rokhsar D."/>
        </authorList>
    </citation>
    <scope>NUCLEOTIDE SEQUENCE [LARGE SCALE GENOMIC DNA]</scope>
    <source>
        <strain evidence="11">MX1 / ATCC 50154</strain>
    </source>
</reference>
<keyword evidence="11" id="KW-1185">Reference proteome</keyword>
<keyword evidence="5 6" id="KW-0067">ATP-binding</keyword>
<dbReference type="PANTHER" id="PTHR43895:SF150">
    <property type="entry name" value="SERINE_THREONINE-PROTEIN KINASE STK11"/>
    <property type="match status" value="1"/>
</dbReference>
<dbReference type="PROSITE" id="PS00107">
    <property type="entry name" value="PROTEIN_KINASE_ATP"/>
    <property type="match status" value="1"/>
</dbReference>
<dbReference type="EMBL" id="CH991554">
    <property type="protein sequence ID" value="EDQ88514.1"/>
    <property type="molecule type" value="Genomic_DNA"/>
</dbReference>
<proteinExistence type="inferred from homology"/>
<protein>
    <recommendedName>
        <fullName evidence="9">Protein kinase domain-containing protein</fullName>
    </recommendedName>
</protein>
<evidence type="ECO:0000313" key="11">
    <source>
        <dbReference type="Proteomes" id="UP000001357"/>
    </source>
</evidence>
<dbReference type="Pfam" id="PF00069">
    <property type="entry name" value="Pkinase"/>
    <property type="match status" value="1"/>
</dbReference>
<dbReference type="PROSITE" id="PS00108">
    <property type="entry name" value="PROTEIN_KINASE_ST"/>
    <property type="match status" value="1"/>
</dbReference>
<dbReference type="GeneID" id="5891813"/>